<feature type="transmembrane region" description="Helical" evidence="6">
    <location>
        <begin position="59"/>
        <end position="77"/>
    </location>
</feature>
<evidence type="ECO:0000256" key="2">
    <source>
        <dbReference type="ARBA" id="ARBA00022475"/>
    </source>
</evidence>
<evidence type="ECO:0000256" key="5">
    <source>
        <dbReference type="ARBA" id="ARBA00023136"/>
    </source>
</evidence>
<feature type="domain" description="EamA" evidence="7">
    <location>
        <begin position="146"/>
        <end position="285"/>
    </location>
</feature>
<dbReference type="PANTHER" id="PTHR32322:SF18">
    <property type="entry name" value="S-ADENOSYLMETHIONINE_S-ADENOSYLHOMOCYSTEINE TRANSPORTER"/>
    <property type="match status" value="1"/>
</dbReference>
<dbReference type="SUPFAM" id="SSF103481">
    <property type="entry name" value="Multidrug resistance efflux transporter EmrE"/>
    <property type="match status" value="2"/>
</dbReference>
<keyword evidence="3 6" id="KW-0812">Transmembrane</keyword>
<gene>
    <name evidence="8" type="ORF">BEU02_01605</name>
</gene>
<accession>A0A1J5U8J9</accession>
<reference evidence="8 9" key="1">
    <citation type="submission" date="2016-08" db="EMBL/GenBank/DDBJ databases">
        <title>New Insights into Marine Group III Euryarchaeota, from dark to light.</title>
        <authorList>
            <person name="Haro-Moreno J.M."/>
            <person name="Rodriguez-Valera F."/>
            <person name="Lopez-Garcia P."/>
            <person name="Moreira D."/>
            <person name="Martin-Cuadrado A.B."/>
        </authorList>
    </citation>
    <scope>NUCLEOTIDE SEQUENCE [LARGE SCALE GENOMIC DNA]</scope>
    <source>
        <strain evidence="8">CG-Epi5</strain>
    </source>
</reference>
<feature type="transmembrane region" description="Helical" evidence="6">
    <location>
        <begin position="89"/>
        <end position="108"/>
    </location>
</feature>
<keyword evidence="4 6" id="KW-1133">Transmembrane helix</keyword>
<dbReference type="PANTHER" id="PTHR32322">
    <property type="entry name" value="INNER MEMBRANE TRANSPORTER"/>
    <property type="match status" value="1"/>
</dbReference>
<evidence type="ECO:0000256" key="4">
    <source>
        <dbReference type="ARBA" id="ARBA00022989"/>
    </source>
</evidence>
<evidence type="ECO:0000256" key="3">
    <source>
        <dbReference type="ARBA" id="ARBA00022692"/>
    </source>
</evidence>
<dbReference type="InterPro" id="IPR037185">
    <property type="entry name" value="EmrE-like"/>
</dbReference>
<feature type="transmembrane region" description="Helical" evidence="6">
    <location>
        <begin position="145"/>
        <end position="165"/>
    </location>
</feature>
<proteinExistence type="predicted"/>
<dbReference type="Pfam" id="PF00892">
    <property type="entry name" value="EamA"/>
    <property type="match status" value="2"/>
</dbReference>
<feature type="transmembrane region" description="Helical" evidence="6">
    <location>
        <begin position="115"/>
        <end position="133"/>
    </location>
</feature>
<organism evidence="8 9">
    <name type="scientific">Marine Group III euryarchaeote CG-Epi5</name>
    <dbReference type="NCBI Taxonomy" id="1888999"/>
    <lineage>
        <taxon>Archaea</taxon>
        <taxon>Methanobacteriati</taxon>
        <taxon>Thermoplasmatota</taxon>
        <taxon>Thermoplasmata</taxon>
        <taxon>Candidatus Thermoprofundales</taxon>
    </lineage>
</organism>
<feature type="transmembrane region" description="Helical" evidence="6">
    <location>
        <begin position="177"/>
        <end position="198"/>
    </location>
</feature>
<sequence>MFLVAFFWGLAWPVGRILATDLLDYPYSVMFFRYLFAIPVLFGWLWYKEGNVVPLKRDYNYLLLLAFTSVFLYQFGYMFGMQKTAASDASLIIGFNPVSVSILSVLILSHNLTRNGIIGIFLSFTGVVLIFVASPNVDIDFSDRLIGNAYIMFGAFAYAIYVVAMRRYVLLVKDNPLSSLATISWVSLIGCLMFVPFVMSEAPWDREWSNEEWSLIAYLGVLSTALCYVFFAMGIETIGANKAASFINVVPIFGILSSWLWIDEELGYVQVFSFILIYFGVRLVNQQPAEGINNEVEDR</sequence>
<dbReference type="GO" id="GO:0005886">
    <property type="term" value="C:plasma membrane"/>
    <property type="evidence" value="ECO:0007669"/>
    <property type="project" value="UniProtKB-SubCell"/>
</dbReference>
<feature type="transmembrane region" description="Helical" evidence="6">
    <location>
        <begin position="243"/>
        <end position="262"/>
    </location>
</feature>
<evidence type="ECO:0000313" key="8">
    <source>
        <dbReference type="EMBL" id="OIR22260.1"/>
    </source>
</evidence>
<evidence type="ECO:0000313" key="9">
    <source>
        <dbReference type="Proteomes" id="UP000183686"/>
    </source>
</evidence>
<evidence type="ECO:0000256" key="1">
    <source>
        <dbReference type="ARBA" id="ARBA00004651"/>
    </source>
</evidence>
<feature type="transmembrane region" description="Helical" evidence="6">
    <location>
        <begin position="213"/>
        <end position="231"/>
    </location>
</feature>
<name>A0A1J5U8J9_9ARCH</name>
<feature type="transmembrane region" description="Helical" evidence="6">
    <location>
        <begin position="29"/>
        <end position="47"/>
    </location>
</feature>
<evidence type="ECO:0000256" key="6">
    <source>
        <dbReference type="SAM" id="Phobius"/>
    </source>
</evidence>
<feature type="transmembrane region" description="Helical" evidence="6">
    <location>
        <begin position="268"/>
        <end position="285"/>
    </location>
</feature>
<keyword evidence="5 6" id="KW-0472">Membrane</keyword>
<protein>
    <recommendedName>
        <fullName evidence="7">EamA domain-containing protein</fullName>
    </recommendedName>
</protein>
<comment type="caution">
    <text evidence="8">The sequence shown here is derived from an EMBL/GenBank/DDBJ whole genome shotgun (WGS) entry which is preliminary data.</text>
</comment>
<dbReference type="Proteomes" id="UP000183686">
    <property type="component" value="Unassembled WGS sequence"/>
</dbReference>
<feature type="domain" description="EamA" evidence="7">
    <location>
        <begin position="1"/>
        <end position="131"/>
    </location>
</feature>
<evidence type="ECO:0000259" key="7">
    <source>
        <dbReference type="Pfam" id="PF00892"/>
    </source>
</evidence>
<dbReference type="AlphaFoldDB" id="A0A1J5U8J9"/>
<dbReference type="InterPro" id="IPR000620">
    <property type="entry name" value="EamA_dom"/>
</dbReference>
<keyword evidence="2" id="KW-1003">Cell membrane</keyword>
<dbReference type="EMBL" id="MIYW01000011">
    <property type="protein sequence ID" value="OIR22260.1"/>
    <property type="molecule type" value="Genomic_DNA"/>
</dbReference>
<dbReference type="InterPro" id="IPR050638">
    <property type="entry name" value="AA-Vitamin_Transporters"/>
</dbReference>
<comment type="subcellular location">
    <subcellularLocation>
        <location evidence="1">Cell membrane</location>
        <topology evidence="1">Multi-pass membrane protein</topology>
    </subcellularLocation>
</comment>